<dbReference type="GO" id="GO:0003677">
    <property type="term" value="F:DNA binding"/>
    <property type="evidence" value="ECO:0007669"/>
    <property type="project" value="InterPro"/>
</dbReference>
<accession>A0A1I6UF94</accession>
<sequence>MVEARDKLAEKIAGEIALSEDPGATLRKWRTDFEIAQNDLADELDVSVSVISDYETGRRENPGSGTIRRTVKALLDIDEYRGGAHIRQHTRALSAGVDSGIILDLHEYRANVSLAQCYENIEATEVETGERTTVAGHTVVDSVEAIRHLSSSEFYNLYGQSTNRALVFTNNTSGKGALVALRVINPTPNAVVLHGVSEAELWEYAPDLARSENISLAVTTIDIDLLLERLRDAPE</sequence>
<dbReference type="SUPFAM" id="SSF47413">
    <property type="entry name" value="lambda repressor-like DNA-binding domains"/>
    <property type="match status" value="1"/>
</dbReference>
<dbReference type="EMBL" id="FOZS01000004">
    <property type="protein sequence ID" value="SFT00146.1"/>
    <property type="molecule type" value="Genomic_DNA"/>
</dbReference>
<evidence type="ECO:0000313" key="3">
    <source>
        <dbReference type="Proteomes" id="UP000199199"/>
    </source>
</evidence>
<dbReference type="PIRSF" id="PIRSF037724">
    <property type="entry name" value="TF_HTH_MJ1545_prd"/>
    <property type="match status" value="1"/>
</dbReference>
<dbReference type="SMART" id="SM00530">
    <property type="entry name" value="HTH_XRE"/>
    <property type="match status" value="1"/>
</dbReference>
<dbReference type="CDD" id="cd00093">
    <property type="entry name" value="HTH_XRE"/>
    <property type="match status" value="1"/>
</dbReference>
<organism evidence="2 3">
    <name type="scientific">Halostagnicola kamekurae</name>
    <dbReference type="NCBI Taxonomy" id="619731"/>
    <lineage>
        <taxon>Archaea</taxon>
        <taxon>Methanobacteriati</taxon>
        <taxon>Methanobacteriota</taxon>
        <taxon>Stenosarchaea group</taxon>
        <taxon>Halobacteria</taxon>
        <taxon>Halobacteriales</taxon>
        <taxon>Natrialbaceae</taxon>
        <taxon>Halostagnicola</taxon>
    </lineage>
</organism>
<feature type="domain" description="HTH cro/C1-type" evidence="1">
    <location>
        <begin position="26"/>
        <end position="80"/>
    </location>
</feature>
<evidence type="ECO:0000313" key="2">
    <source>
        <dbReference type="EMBL" id="SFT00146.1"/>
    </source>
</evidence>
<gene>
    <name evidence="2" type="ORF">SAMN04488556_3820</name>
</gene>
<dbReference type="InterPro" id="IPR001387">
    <property type="entry name" value="Cro/C1-type_HTH"/>
</dbReference>
<dbReference type="InterPro" id="IPR010982">
    <property type="entry name" value="Lambda_DNA-bd_dom_sf"/>
</dbReference>
<dbReference type="Gene3D" id="1.10.260.40">
    <property type="entry name" value="lambda repressor-like DNA-binding domains"/>
    <property type="match status" value="1"/>
</dbReference>
<dbReference type="AlphaFoldDB" id="A0A1I6UF94"/>
<proteinExistence type="predicted"/>
<dbReference type="Proteomes" id="UP000199199">
    <property type="component" value="Unassembled WGS sequence"/>
</dbReference>
<reference evidence="3" key="1">
    <citation type="submission" date="2016-10" db="EMBL/GenBank/DDBJ databases">
        <authorList>
            <person name="Varghese N."/>
            <person name="Submissions S."/>
        </authorList>
    </citation>
    <scope>NUCLEOTIDE SEQUENCE [LARGE SCALE GENOMIC DNA]</scope>
    <source>
        <strain evidence="3">DSM 22427</strain>
    </source>
</reference>
<dbReference type="OrthoDB" id="371772at2157"/>
<dbReference type="PROSITE" id="PS50943">
    <property type="entry name" value="HTH_CROC1"/>
    <property type="match status" value="1"/>
</dbReference>
<keyword evidence="3" id="KW-1185">Reference proteome</keyword>
<dbReference type="InterPro" id="IPR017271">
    <property type="entry name" value="Tscrpt_reg_HTH_MJ1545_prd"/>
</dbReference>
<dbReference type="RefSeq" id="WP_092906979.1">
    <property type="nucleotide sequence ID" value="NZ_FOZS01000004.1"/>
</dbReference>
<evidence type="ECO:0000259" key="1">
    <source>
        <dbReference type="PROSITE" id="PS50943"/>
    </source>
</evidence>
<dbReference type="Pfam" id="PF01381">
    <property type="entry name" value="HTH_3"/>
    <property type="match status" value="1"/>
</dbReference>
<name>A0A1I6UF94_9EURY</name>
<protein>
    <submittedName>
        <fullName evidence="2">Putative transcriptional regulator</fullName>
    </submittedName>
</protein>